<dbReference type="InterPro" id="IPR009075">
    <property type="entry name" value="AcylCo_DH/oxidase_C"/>
</dbReference>
<dbReference type="GO" id="GO:0050660">
    <property type="term" value="F:flavin adenine dinucleotide binding"/>
    <property type="evidence" value="ECO:0007669"/>
    <property type="project" value="InterPro"/>
</dbReference>
<reference evidence="11" key="1">
    <citation type="submission" date="2016-03" db="EMBL/GenBank/DDBJ databases">
        <title>Complete genome sequence of Solimmundus cernigliae, representing a novel lineage of polycyclic aromatic hydrocarbon degraders within the Gammaproteobacteria.</title>
        <authorList>
            <person name="Singleton D.R."/>
            <person name="Dickey A.N."/>
            <person name="Scholl E.H."/>
            <person name="Wright F.A."/>
            <person name="Aitken M.D."/>
        </authorList>
    </citation>
    <scope>NUCLEOTIDE SEQUENCE [LARGE SCALE GENOMIC DNA]</scope>
    <source>
        <strain evidence="11">TR3.2</strain>
    </source>
</reference>
<gene>
    <name evidence="10" type="ORF">PG2T_12580</name>
</gene>
<evidence type="ECO:0000256" key="2">
    <source>
        <dbReference type="ARBA" id="ARBA00009347"/>
    </source>
</evidence>
<dbReference type="PROSITE" id="PS00072">
    <property type="entry name" value="ACYL_COA_DH_1"/>
    <property type="match status" value="1"/>
</dbReference>
<dbReference type="InterPro" id="IPR037069">
    <property type="entry name" value="AcylCoA_DH/ox_N_sf"/>
</dbReference>
<dbReference type="Pfam" id="PF02771">
    <property type="entry name" value="Acyl-CoA_dh_N"/>
    <property type="match status" value="1"/>
</dbReference>
<keyword evidence="4 6" id="KW-0274">FAD</keyword>
<dbReference type="Gene3D" id="1.10.540.10">
    <property type="entry name" value="Acyl-CoA dehydrogenase/oxidase, N-terminal domain"/>
    <property type="match status" value="1"/>
</dbReference>
<dbReference type="Gene3D" id="2.40.110.10">
    <property type="entry name" value="Butyryl-CoA Dehydrogenase, subunit A, domain 2"/>
    <property type="match status" value="1"/>
</dbReference>
<evidence type="ECO:0000259" key="9">
    <source>
        <dbReference type="Pfam" id="PF02771"/>
    </source>
</evidence>
<dbReference type="AlphaFoldDB" id="A0A1B1YWC8"/>
<dbReference type="InterPro" id="IPR013786">
    <property type="entry name" value="AcylCoA_DH/ox_N"/>
</dbReference>
<sequence>MSSPGITLEPASLPLACEALRTQVRAFLSEEQAAGCFTPCCDNWLGGFDPDFSRRLAAHGWLGMTLPREYGGHGRTALERYVVTEELLAAGAPVAAHWVGDRQTGPSLLRYGTDEQKQFFLPKLVSGEVFFAIGMSEPGSGSDLASVRTRAERVDGGWAITGTKLWTSNAHRADWFFVLCRSAPLGEDRHAGLSQFIIDLKSPGIGIRPVPILTGAHHFNEVVMDRVFVPDTRVLGEIGQGWKQVTSELAYERSGPERFMSTFPLLQELLRVAGDTPDERTAIAIGELAAELWALRRMSLSVAAALQRGEAPDVAAALVKDLGTRFESEVFERVRLLIDCAPSLTARRRIDLLLAQAVLHSPGFTLRGGTNEILRGVVARALGLR</sequence>
<dbReference type="InterPro" id="IPR036250">
    <property type="entry name" value="AcylCo_DH-like_C"/>
</dbReference>
<keyword evidence="11" id="KW-1185">Reference proteome</keyword>
<dbReference type="RefSeq" id="WP_068806096.1">
    <property type="nucleotide sequence ID" value="NZ_CP014671.1"/>
</dbReference>
<keyword evidence="5 6" id="KW-0560">Oxidoreductase</keyword>
<dbReference type="InterPro" id="IPR046373">
    <property type="entry name" value="Acyl-CoA_Oxase/DH_mid-dom_sf"/>
</dbReference>
<evidence type="ECO:0000313" key="11">
    <source>
        <dbReference type="Proteomes" id="UP000092952"/>
    </source>
</evidence>
<feature type="domain" description="Acyl-CoA dehydrogenase/oxidase N-terminal" evidence="9">
    <location>
        <begin position="18"/>
        <end position="128"/>
    </location>
</feature>
<dbReference type="KEGG" id="gbi:PG2T_12580"/>
<dbReference type="Gene3D" id="1.20.140.10">
    <property type="entry name" value="Butyryl-CoA Dehydrogenase, subunit A, domain 3"/>
    <property type="match status" value="1"/>
</dbReference>
<dbReference type="Proteomes" id="UP000092952">
    <property type="component" value="Chromosome"/>
</dbReference>
<dbReference type="FunFam" id="2.40.110.10:FF:000011">
    <property type="entry name" value="Acyl-CoA dehydrogenase FadE34"/>
    <property type="match status" value="1"/>
</dbReference>
<comment type="cofactor">
    <cofactor evidence="1 6">
        <name>FAD</name>
        <dbReference type="ChEBI" id="CHEBI:57692"/>
    </cofactor>
</comment>
<dbReference type="PANTHER" id="PTHR43292">
    <property type="entry name" value="ACYL-COA DEHYDROGENASE"/>
    <property type="match status" value="1"/>
</dbReference>
<dbReference type="SUPFAM" id="SSF56645">
    <property type="entry name" value="Acyl-CoA dehydrogenase NM domain-like"/>
    <property type="match status" value="1"/>
</dbReference>
<name>A0A1B1YWC8_9GAMM</name>
<dbReference type="InterPro" id="IPR009100">
    <property type="entry name" value="AcylCoA_DH/oxidase_NM_dom_sf"/>
</dbReference>
<evidence type="ECO:0000256" key="1">
    <source>
        <dbReference type="ARBA" id="ARBA00001974"/>
    </source>
</evidence>
<dbReference type="Pfam" id="PF02770">
    <property type="entry name" value="Acyl-CoA_dh_M"/>
    <property type="match status" value="1"/>
</dbReference>
<dbReference type="EMBL" id="CP014671">
    <property type="protein sequence ID" value="ANX04923.1"/>
    <property type="molecule type" value="Genomic_DNA"/>
</dbReference>
<dbReference type="GO" id="GO:0003995">
    <property type="term" value="F:acyl-CoA dehydrogenase activity"/>
    <property type="evidence" value="ECO:0007669"/>
    <property type="project" value="InterPro"/>
</dbReference>
<evidence type="ECO:0000259" key="8">
    <source>
        <dbReference type="Pfam" id="PF02770"/>
    </source>
</evidence>
<evidence type="ECO:0000256" key="5">
    <source>
        <dbReference type="ARBA" id="ARBA00023002"/>
    </source>
</evidence>
<dbReference type="InParanoid" id="A0A1B1YWC8"/>
<dbReference type="InterPro" id="IPR052161">
    <property type="entry name" value="Mycobact_Acyl-CoA_DH"/>
</dbReference>
<dbReference type="PANTHER" id="PTHR43292:SF4">
    <property type="entry name" value="ACYL-COA DEHYDROGENASE FADE34"/>
    <property type="match status" value="1"/>
</dbReference>
<dbReference type="Pfam" id="PF00441">
    <property type="entry name" value="Acyl-CoA_dh_1"/>
    <property type="match status" value="1"/>
</dbReference>
<feature type="domain" description="Acyl-CoA oxidase/dehydrogenase middle" evidence="8">
    <location>
        <begin position="132"/>
        <end position="226"/>
    </location>
</feature>
<keyword evidence="3 6" id="KW-0285">Flavoprotein</keyword>
<feature type="domain" description="Acyl-CoA dehydrogenase/oxidase C-terminal" evidence="7">
    <location>
        <begin position="240"/>
        <end position="382"/>
    </location>
</feature>
<evidence type="ECO:0000256" key="3">
    <source>
        <dbReference type="ARBA" id="ARBA00022630"/>
    </source>
</evidence>
<accession>A0A1B1YWC8</accession>
<protein>
    <submittedName>
        <fullName evidence="10">Acyl-CoA dehydrogenase</fullName>
    </submittedName>
</protein>
<dbReference type="STRING" id="1810504.PG2T_12580"/>
<proteinExistence type="inferred from homology"/>
<organism evidence="10 11">
    <name type="scientific">Immundisolibacter cernigliae</name>
    <dbReference type="NCBI Taxonomy" id="1810504"/>
    <lineage>
        <taxon>Bacteria</taxon>
        <taxon>Pseudomonadati</taxon>
        <taxon>Pseudomonadota</taxon>
        <taxon>Gammaproteobacteria</taxon>
        <taxon>Immundisolibacterales</taxon>
        <taxon>Immundisolibacteraceae</taxon>
        <taxon>Immundisolibacter</taxon>
    </lineage>
</organism>
<dbReference type="GO" id="GO:0005886">
    <property type="term" value="C:plasma membrane"/>
    <property type="evidence" value="ECO:0007669"/>
    <property type="project" value="TreeGrafter"/>
</dbReference>
<dbReference type="InterPro" id="IPR006091">
    <property type="entry name" value="Acyl-CoA_Oxase/DH_mid-dom"/>
</dbReference>
<evidence type="ECO:0000313" key="10">
    <source>
        <dbReference type="EMBL" id="ANX04923.1"/>
    </source>
</evidence>
<comment type="similarity">
    <text evidence="2 6">Belongs to the acyl-CoA dehydrogenase family.</text>
</comment>
<evidence type="ECO:0000256" key="4">
    <source>
        <dbReference type="ARBA" id="ARBA00022827"/>
    </source>
</evidence>
<dbReference type="SUPFAM" id="SSF47203">
    <property type="entry name" value="Acyl-CoA dehydrogenase C-terminal domain-like"/>
    <property type="match status" value="1"/>
</dbReference>
<evidence type="ECO:0000259" key="7">
    <source>
        <dbReference type="Pfam" id="PF00441"/>
    </source>
</evidence>
<evidence type="ECO:0000256" key="6">
    <source>
        <dbReference type="RuleBase" id="RU362125"/>
    </source>
</evidence>
<dbReference type="InterPro" id="IPR006089">
    <property type="entry name" value="Acyl-CoA_DH_CS"/>
</dbReference>